<evidence type="ECO:0000313" key="1">
    <source>
        <dbReference type="EMBL" id="KAJ2890459.1"/>
    </source>
</evidence>
<sequence>MSDKDTLLEFGFSAVRVDKALKATNNSGLQPALDWLDTHENDAGIDDPAVPVDSDNSGALAGAEGGGGEGASSVSNEHAQSLVCNECNKQFKNADLAQYHATKTGHSDFSESTEA</sequence>
<dbReference type="EMBL" id="JANBVB010001346">
    <property type="protein sequence ID" value="KAJ2890459.1"/>
    <property type="molecule type" value="Genomic_DNA"/>
</dbReference>
<evidence type="ECO:0000313" key="2">
    <source>
        <dbReference type="Proteomes" id="UP001139981"/>
    </source>
</evidence>
<dbReference type="Proteomes" id="UP001139981">
    <property type="component" value="Unassembled WGS sequence"/>
</dbReference>
<feature type="non-terminal residue" evidence="1">
    <location>
        <position position="115"/>
    </location>
</feature>
<organism evidence="1 2">
    <name type="scientific">Coemansia aciculifera</name>
    <dbReference type="NCBI Taxonomy" id="417176"/>
    <lineage>
        <taxon>Eukaryota</taxon>
        <taxon>Fungi</taxon>
        <taxon>Fungi incertae sedis</taxon>
        <taxon>Zoopagomycota</taxon>
        <taxon>Kickxellomycotina</taxon>
        <taxon>Kickxellomycetes</taxon>
        <taxon>Kickxellales</taxon>
        <taxon>Kickxellaceae</taxon>
        <taxon>Coemansia</taxon>
    </lineage>
</organism>
<accession>A0ACC1LZR8</accession>
<proteinExistence type="predicted"/>
<gene>
    <name evidence="1" type="ORF">IWW38_004116</name>
</gene>
<protein>
    <submittedName>
        <fullName evidence="1">Uncharacterized protein</fullName>
    </submittedName>
</protein>
<reference evidence="1" key="1">
    <citation type="submission" date="2022-07" db="EMBL/GenBank/DDBJ databases">
        <title>Phylogenomic reconstructions and comparative analyses of Kickxellomycotina fungi.</title>
        <authorList>
            <person name="Reynolds N.K."/>
            <person name="Stajich J.E."/>
            <person name="Barry K."/>
            <person name="Grigoriev I.V."/>
            <person name="Crous P."/>
            <person name="Smith M.E."/>
        </authorList>
    </citation>
    <scope>NUCLEOTIDE SEQUENCE</scope>
    <source>
        <strain evidence="1">CBS 190363</strain>
    </source>
</reference>
<name>A0ACC1LZR8_9FUNG</name>
<comment type="caution">
    <text evidence="1">The sequence shown here is derived from an EMBL/GenBank/DDBJ whole genome shotgun (WGS) entry which is preliminary data.</text>
</comment>
<keyword evidence="2" id="KW-1185">Reference proteome</keyword>